<dbReference type="PANTHER" id="PTHR40106">
    <property type="entry name" value="INNER MEMBRANE PROTEIN RCLC"/>
    <property type="match status" value="1"/>
</dbReference>
<name>A0ABP9N9Y7_9PSEU</name>
<dbReference type="EMBL" id="BAABJO010000003">
    <property type="protein sequence ID" value="GAA5112893.1"/>
    <property type="molecule type" value="Genomic_DNA"/>
</dbReference>
<evidence type="ECO:0000313" key="2">
    <source>
        <dbReference type="Proteomes" id="UP001500804"/>
    </source>
</evidence>
<dbReference type="InterPro" id="IPR016865">
    <property type="entry name" value="RclC"/>
</dbReference>
<sequence>MGIRHTPVGGLASVGFSVTRAGLATCFLWIGALKFKDYEVENAEALVTASPLTSRLRDELGAQKLARLIGVTQITLGSLIAAKPFAPRASAAGSFGAAGMMLGTLSFLATTPEAWQHGRGMPQLSLLGEALLKDGVLLGASLLTAADSLRAARARDRP</sequence>
<keyword evidence="2" id="KW-1185">Reference proteome</keyword>
<dbReference type="PIRSF" id="PIRSF028065">
    <property type="entry name" value="UCP028065"/>
    <property type="match status" value="1"/>
</dbReference>
<reference evidence="2" key="1">
    <citation type="journal article" date="2019" name="Int. J. Syst. Evol. Microbiol.">
        <title>The Global Catalogue of Microorganisms (GCM) 10K type strain sequencing project: providing services to taxonomists for standard genome sequencing and annotation.</title>
        <authorList>
            <consortium name="The Broad Institute Genomics Platform"/>
            <consortium name="The Broad Institute Genome Sequencing Center for Infectious Disease"/>
            <person name="Wu L."/>
            <person name="Ma J."/>
        </authorList>
    </citation>
    <scope>NUCLEOTIDE SEQUENCE [LARGE SCALE GENOMIC DNA]</scope>
    <source>
        <strain evidence="2">JCM 18302</strain>
    </source>
</reference>
<comment type="caution">
    <text evidence="1">The sequence shown here is derived from an EMBL/GenBank/DDBJ whole genome shotgun (WGS) entry which is preliminary data.</text>
</comment>
<dbReference type="InterPro" id="IPR007339">
    <property type="entry name" value="RclC-like"/>
</dbReference>
<gene>
    <name evidence="1" type="ORF">GCM10023320_07720</name>
</gene>
<proteinExistence type="predicted"/>
<protein>
    <recommendedName>
        <fullName evidence="3">Membrane protein YkgB</fullName>
    </recommendedName>
</protein>
<organism evidence="1 2">
    <name type="scientific">Pseudonocardia adelaidensis</name>
    <dbReference type="NCBI Taxonomy" id="648754"/>
    <lineage>
        <taxon>Bacteria</taxon>
        <taxon>Bacillati</taxon>
        <taxon>Actinomycetota</taxon>
        <taxon>Actinomycetes</taxon>
        <taxon>Pseudonocardiales</taxon>
        <taxon>Pseudonocardiaceae</taxon>
        <taxon>Pseudonocardia</taxon>
    </lineage>
</organism>
<dbReference type="PANTHER" id="PTHR40106:SF1">
    <property type="entry name" value="INNER MEMBRANE PROTEIN RCLC"/>
    <property type="match status" value="1"/>
</dbReference>
<accession>A0ABP9N9Y7</accession>
<evidence type="ECO:0008006" key="3">
    <source>
        <dbReference type="Google" id="ProtNLM"/>
    </source>
</evidence>
<evidence type="ECO:0000313" key="1">
    <source>
        <dbReference type="EMBL" id="GAA5112893.1"/>
    </source>
</evidence>
<dbReference type="Proteomes" id="UP001500804">
    <property type="component" value="Unassembled WGS sequence"/>
</dbReference>
<dbReference type="Pfam" id="PF04224">
    <property type="entry name" value="DUF417"/>
    <property type="match status" value="1"/>
</dbReference>